<evidence type="ECO:0000259" key="4">
    <source>
        <dbReference type="Pfam" id="PF24466"/>
    </source>
</evidence>
<dbReference type="Proteomes" id="UP000284403">
    <property type="component" value="Unassembled WGS sequence"/>
</dbReference>
<dbReference type="GeneID" id="40322046"/>
<evidence type="ECO:0000313" key="5">
    <source>
        <dbReference type="EMBL" id="RNF02262.1"/>
    </source>
</evidence>
<dbReference type="InterPro" id="IPR046835">
    <property type="entry name" value="RHS_N"/>
</dbReference>
<reference evidence="5 6" key="1">
    <citation type="journal article" date="2018" name="BMC Genomics">
        <title>Genomic comparison of Trypanosoma conorhini and Trypanosoma rangeli to Trypanosoma cruzi strains of high and low virulence.</title>
        <authorList>
            <person name="Bradwell K.R."/>
            <person name="Koparde V.N."/>
            <person name="Matveyev A.V."/>
            <person name="Serrano M.G."/>
            <person name="Alves J.M."/>
            <person name="Parikh H."/>
            <person name="Huang B."/>
            <person name="Lee V."/>
            <person name="Espinosa-Alvarez O."/>
            <person name="Ortiz P.A."/>
            <person name="Costa-Martins A.G."/>
            <person name="Teixeira M.M."/>
            <person name="Buck G.A."/>
        </authorList>
    </citation>
    <scope>NUCLEOTIDE SEQUENCE [LARGE SCALE GENOMIC DNA]</scope>
    <source>
        <strain evidence="5 6">025E</strain>
    </source>
</reference>
<gene>
    <name evidence="5" type="ORF">Tco025E_08435</name>
</gene>
<dbReference type="NCBIfam" id="TIGR01631">
    <property type="entry name" value="Trypano_RHS"/>
    <property type="match status" value="1"/>
</dbReference>
<dbReference type="RefSeq" id="XP_029224620.1">
    <property type="nucleotide sequence ID" value="XM_029375284.1"/>
</dbReference>
<evidence type="ECO:0000256" key="1">
    <source>
        <dbReference type="SAM" id="MobiDB-lite"/>
    </source>
</evidence>
<proteinExistence type="predicted"/>
<dbReference type="Pfam" id="PF20445">
    <property type="entry name" value="RHS_N"/>
    <property type="match status" value="1"/>
</dbReference>
<dbReference type="Pfam" id="PF24466">
    <property type="entry name" value="DUF7578"/>
    <property type="match status" value="1"/>
</dbReference>
<feature type="region of interest" description="Disordered" evidence="1">
    <location>
        <begin position="1"/>
        <end position="30"/>
    </location>
</feature>
<name>A0A3R7KVL6_9TRYP</name>
<dbReference type="InterPro" id="IPR052980">
    <property type="entry name" value="Crinkler_effector"/>
</dbReference>
<evidence type="ECO:0000313" key="6">
    <source>
        <dbReference type="Proteomes" id="UP000284403"/>
    </source>
</evidence>
<dbReference type="OrthoDB" id="2340858at2759"/>
<feature type="domain" description="DUF7578" evidence="4">
    <location>
        <begin position="68"/>
        <end position="127"/>
    </location>
</feature>
<dbReference type="InterPro" id="IPR046836">
    <property type="entry name" value="RHS_C"/>
</dbReference>
<accession>A0A3R7KVL6</accession>
<dbReference type="EMBL" id="MKKU01000781">
    <property type="protein sequence ID" value="RNF02262.1"/>
    <property type="molecule type" value="Genomic_DNA"/>
</dbReference>
<comment type="caution">
    <text evidence="5">The sequence shown here is derived from an EMBL/GenBank/DDBJ whole genome shotgun (WGS) entry which is preliminary data.</text>
</comment>
<evidence type="ECO:0000259" key="2">
    <source>
        <dbReference type="Pfam" id="PF07999"/>
    </source>
</evidence>
<keyword evidence="6" id="KW-1185">Reference proteome</keyword>
<dbReference type="InterPro" id="IPR056000">
    <property type="entry name" value="DUF7578"/>
</dbReference>
<organism evidence="5 6">
    <name type="scientific">Trypanosoma conorhini</name>
    <dbReference type="NCBI Taxonomy" id="83891"/>
    <lineage>
        <taxon>Eukaryota</taxon>
        <taxon>Discoba</taxon>
        <taxon>Euglenozoa</taxon>
        <taxon>Kinetoplastea</taxon>
        <taxon>Metakinetoplastina</taxon>
        <taxon>Trypanosomatida</taxon>
        <taxon>Trypanosomatidae</taxon>
        <taxon>Trypanosoma</taxon>
    </lineage>
</organism>
<dbReference type="AlphaFoldDB" id="A0A3R7KVL6"/>
<dbReference type="Pfam" id="PF07999">
    <property type="entry name" value="RHSP"/>
    <property type="match status" value="1"/>
</dbReference>
<dbReference type="PANTHER" id="PTHR33129">
    <property type="entry name" value="PROTEIN KINASE DOMAIN-CONTAINING PROTEIN-RELATED"/>
    <property type="match status" value="1"/>
</dbReference>
<feature type="domain" description="Retrotransposon hot spot protein,C-terminal" evidence="2">
    <location>
        <begin position="296"/>
        <end position="544"/>
    </location>
</feature>
<dbReference type="PANTHER" id="PTHR33129:SF3">
    <property type="entry name" value="HOT SPOT (RHS) PROTEIN, PUTATIVE-RELATED"/>
    <property type="match status" value="1"/>
</dbReference>
<evidence type="ECO:0000259" key="3">
    <source>
        <dbReference type="Pfam" id="PF20445"/>
    </source>
</evidence>
<sequence>MPATQTTAHAANEARRASNAPEGGCPVRPGPFSVKRFPNVVPREEARRTRFSLETTVHEVLLEHHGSLKEWKLNEFLFYVGGSGTLEVHEDASVEEFVANPEGFIHDEELLRRVGGNVVFQYFKGEYILRQEGVHTLKQWIAFENKDVVPPGAQKMLNVAWENLREVVVMTGPHVIGGFYGAVYNARWSHVVEAPGGGGMEMEVKEGRPAQWWEFEVDGATVRLDDAVEQFCAPRPRLMVLTSSRGWPFSWFRSDFLPDCYVNSEVERVWQIVKGDLTDWLVTHGGDCFEPVARALIGTPGIGMSANAGSYLLYQLLHYDARLLPVVVYFVAERIFIFEKATNAVVRFENLFQAQDVVTELAASMRGYIIYDVASRGGAPAKKLPPTGWGMTLLTSPQGVNFTEWEAEMNAKRIIMNCPDESDVRAMCAWQKREEPAQEQAEYWNKIWSCIECLGPVPLRLFNEKNHGMYFDMMDTGVEEILPFMGGYYVGPDNGILWNRSSSFQRLSKVVRVLGDTGAESFFNAPISSVARGQIFALLGRIMKWPIGLRMALIPSYILSPKALEEYGALIFMYGKFVQRMHDRLSELRPPRGGREPRPCVLQVDPQLFPIDSAALLPKLFHPAKIDARYRVLYVPGIRDFPLLDGFFFVEAPRKTLIGLQTTTAKAHHIATDALRRFNEQLAERFSDWETFAVDLSWEIIYVKHVESQTVYTWQRCGASDDHNVLQREEEDGEERVADSWDEKVRQYLLEVSEGDLIAACGKEEPSIVPGNTRLNFL</sequence>
<dbReference type="InterPro" id="IPR006518">
    <property type="entry name" value="Trypano_RHS"/>
</dbReference>
<protein>
    <submittedName>
        <fullName evidence="5">Retrotransposon hot spot (RHS) protein</fullName>
    </submittedName>
</protein>
<feature type="domain" description="Retrotransposon hot spot protein N-terminal" evidence="3">
    <location>
        <begin position="180"/>
        <end position="284"/>
    </location>
</feature>